<evidence type="ECO:0000256" key="2">
    <source>
        <dbReference type="ARBA" id="ARBA00007769"/>
    </source>
</evidence>
<dbReference type="InterPro" id="IPR024084">
    <property type="entry name" value="IsoPropMal-DH-like_dom"/>
</dbReference>
<evidence type="ECO:0000256" key="3">
    <source>
        <dbReference type="ARBA" id="ARBA00022532"/>
    </source>
</evidence>
<evidence type="ECO:0000256" key="7">
    <source>
        <dbReference type="ARBA" id="ARBA00041742"/>
    </source>
</evidence>
<accession>A0A6A4J8G2</accession>
<evidence type="ECO:0000256" key="5">
    <source>
        <dbReference type="ARBA" id="ARBA00023128"/>
    </source>
</evidence>
<proteinExistence type="inferred from homology"/>
<keyword evidence="10" id="KW-1185">Reference proteome</keyword>
<dbReference type="InterPro" id="IPR004434">
    <property type="entry name" value="Isocitrate_DH_NAD"/>
</dbReference>
<dbReference type="OrthoDB" id="10261637at2759"/>
<dbReference type="GO" id="GO:0006099">
    <property type="term" value="P:tricarboxylic acid cycle"/>
    <property type="evidence" value="ECO:0007669"/>
    <property type="project" value="UniProtKB-KW"/>
</dbReference>
<evidence type="ECO:0000256" key="1">
    <source>
        <dbReference type="ARBA" id="ARBA00004173"/>
    </source>
</evidence>
<dbReference type="SMART" id="SM01329">
    <property type="entry name" value="Iso_dh"/>
    <property type="match status" value="1"/>
</dbReference>
<dbReference type="Gene3D" id="3.40.718.10">
    <property type="entry name" value="Isopropylmalate Dehydrogenase"/>
    <property type="match status" value="1"/>
</dbReference>
<dbReference type="PANTHER" id="PTHR11835">
    <property type="entry name" value="DECARBOXYLATING DEHYDROGENASES-ISOCITRATE, ISOPROPYLMALATE, TARTRATE"/>
    <property type="match status" value="1"/>
</dbReference>
<dbReference type="Proteomes" id="UP000466442">
    <property type="component" value="Unassembled WGS sequence"/>
</dbReference>
<name>A0A6A4J8G2_APOLU</name>
<sequence length="384" mass="41868">MALLRKSVQLLLPKVCHNAAPISSAQRLLHSSEAHRQVAEEVERPQGKTKCTLIPGDGIGPELLYCVQEVFKAADVPIEFETFFFSEVHAGMSAPLEQVAGSVTRNGICLKGTLATPDYSNIGELQSLNMKLRQALDLYANVVHVKSWPGIKLRHEGIDAVIIREQTEGEYSALEHESVPGVVECLKIVTAAKSERIAKFAFDYATKHNRKKVTAVHKANIMKLGDGLFLKSCQDMAKMYPKIEFEAMIVDNCTMQMVSNPQQFDVLVMPNLYGSILDNLASGLTGGAGCVAGASYSAECVVFEPGARHTYSEAVGKNVANPTAMLLCGAKMLQHVNLHFYSDLIRNSLAKVYIDGKVKTKDVGGQSTTKDLVYAIIQNLGNKP</sequence>
<comment type="similarity">
    <text evidence="2">Belongs to the isocitrate and isopropylmalate dehydrogenases family.</text>
</comment>
<evidence type="ECO:0000259" key="8">
    <source>
        <dbReference type="SMART" id="SM01329"/>
    </source>
</evidence>
<dbReference type="FunFam" id="3.40.718.10:FF:000001">
    <property type="entry name" value="Isocitrate dehydrogenase [NAD] subunit, mitochondrial"/>
    <property type="match status" value="1"/>
</dbReference>
<dbReference type="GO" id="GO:0006102">
    <property type="term" value="P:isocitrate metabolic process"/>
    <property type="evidence" value="ECO:0007669"/>
    <property type="project" value="TreeGrafter"/>
</dbReference>
<evidence type="ECO:0000256" key="4">
    <source>
        <dbReference type="ARBA" id="ARBA00022946"/>
    </source>
</evidence>
<dbReference type="NCBIfam" id="TIGR00175">
    <property type="entry name" value="mito_nad_idh"/>
    <property type="match status" value="1"/>
</dbReference>
<comment type="subcellular location">
    <subcellularLocation>
        <location evidence="1">Mitochondrion</location>
    </subcellularLocation>
</comment>
<keyword evidence="4" id="KW-0809">Transit peptide</keyword>
<dbReference type="Pfam" id="PF00180">
    <property type="entry name" value="Iso_dh"/>
    <property type="match status" value="1"/>
</dbReference>
<evidence type="ECO:0000313" key="10">
    <source>
        <dbReference type="Proteomes" id="UP000466442"/>
    </source>
</evidence>
<reference evidence="9" key="1">
    <citation type="journal article" date="2021" name="Mol. Ecol. Resour.">
        <title>Apolygus lucorum genome provides insights into omnivorousness and mesophyll feeding.</title>
        <authorList>
            <person name="Liu Y."/>
            <person name="Liu H."/>
            <person name="Wang H."/>
            <person name="Huang T."/>
            <person name="Liu B."/>
            <person name="Yang B."/>
            <person name="Yin L."/>
            <person name="Li B."/>
            <person name="Zhang Y."/>
            <person name="Zhang S."/>
            <person name="Jiang F."/>
            <person name="Zhang X."/>
            <person name="Ren Y."/>
            <person name="Wang B."/>
            <person name="Wang S."/>
            <person name="Lu Y."/>
            <person name="Wu K."/>
            <person name="Fan W."/>
            <person name="Wang G."/>
        </authorList>
    </citation>
    <scope>NUCLEOTIDE SEQUENCE</scope>
    <source>
        <strain evidence="9">12Hb</strain>
    </source>
</reference>
<dbReference type="PANTHER" id="PTHR11835:SF42">
    <property type="entry name" value="ISOCITRATE DEHYDROGENASE [NAD] SUBUNIT BETA, MITOCHONDRIAL"/>
    <property type="match status" value="1"/>
</dbReference>
<evidence type="ECO:0000256" key="6">
    <source>
        <dbReference type="ARBA" id="ARBA00041658"/>
    </source>
</evidence>
<dbReference type="SUPFAM" id="SSF53659">
    <property type="entry name" value="Isocitrate/Isopropylmalate dehydrogenase-like"/>
    <property type="match status" value="1"/>
</dbReference>
<comment type="caution">
    <text evidence="9">The sequence shown here is derived from an EMBL/GenBank/DDBJ whole genome shotgun (WGS) entry which is preliminary data.</text>
</comment>
<evidence type="ECO:0000313" key="9">
    <source>
        <dbReference type="EMBL" id="KAF6209965.1"/>
    </source>
</evidence>
<organism evidence="9 10">
    <name type="scientific">Apolygus lucorum</name>
    <name type="common">Small green plant bug</name>
    <name type="synonym">Lygocoris lucorum</name>
    <dbReference type="NCBI Taxonomy" id="248454"/>
    <lineage>
        <taxon>Eukaryota</taxon>
        <taxon>Metazoa</taxon>
        <taxon>Ecdysozoa</taxon>
        <taxon>Arthropoda</taxon>
        <taxon>Hexapoda</taxon>
        <taxon>Insecta</taxon>
        <taxon>Pterygota</taxon>
        <taxon>Neoptera</taxon>
        <taxon>Paraneoptera</taxon>
        <taxon>Hemiptera</taxon>
        <taxon>Heteroptera</taxon>
        <taxon>Panheteroptera</taxon>
        <taxon>Cimicomorpha</taxon>
        <taxon>Miridae</taxon>
        <taxon>Mirini</taxon>
        <taxon>Apolygus</taxon>
    </lineage>
</organism>
<dbReference type="GO" id="GO:0005739">
    <property type="term" value="C:mitochondrion"/>
    <property type="evidence" value="ECO:0007669"/>
    <property type="project" value="UniProtKB-SubCell"/>
</dbReference>
<dbReference type="AlphaFoldDB" id="A0A6A4J8G2"/>
<feature type="domain" description="Isopropylmalate dehydrogenase-like" evidence="8">
    <location>
        <begin position="50"/>
        <end position="376"/>
    </location>
</feature>
<dbReference type="EMBL" id="WIXP02000006">
    <property type="protein sequence ID" value="KAF6209965.1"/>
    <property type="molecule type" value="Genomic_DNA"/>
</dbReference>
<gene>
    <name evidence="9" type="ORF">GE061_015720</name>
</gene>
<protein>
    <recommendedName>
        <fullName evidence="6">Isocitric dehydrogenase subunit beta</fullName>
    </recommendedName>
    <alternativeName>
        <fullName evidence="7">NAD(+)-specific ICDH subunit beta</fullName>
    </alternativeName>
</protein>
<keyword evidence="5" id="KW-0496">Mitochondrion</keyword>
<keyword evidence="3" id="KW-0816">Tricarboxylic acid cycle</keyword>